<feature type="transmembrane region" description="Helical" evidence="6">
    <location>
        <begin position="55"/>
        <end position="73"/>
    </location>
</feature>
<evidence type="ECO:0000256" key="3">
    <source>
        <dbReference type="ARBA" id="ARBA00022692"/>
    </source>
</evidence>
<comment type="caution">
    <text evidence="7">The sequence shown here is derived from an EMBL/GenBank/DDBJ whole genome shotgun (WGS) entry which is preliminary data.</text>
</comment>
<reference evidence="7 8" key="1">
    <citation type="submission" date="2018-07" db="EMBL/GenBank/DDBJ databases">
        <title>Genomic Encyclopedia of Type Strains, Phase IV (KMG-IV): sequencing the most valuable type-strain genomes for metagenomic binning, comparative biology and taxonomic classification.</title>
        <authorList>
            <person name="Goeker M."/>
        </authorList>
    </citation>
    <scope>NUCLEOTIDE SEQUENCE [LARGE SCALE GENOMIC DNA]</scope>
    <source>
        <strain evidence="7 8">DSM 4134</strain>
    </source>
</reference>
<dbReference type="Proteomes" id="UP000256779">
    <property type="component" value="Unassembled WGS sequence"/>
</dbReference>
<name>A0A3D9LK83_MARFU</name>
<dbReference type="RefSeq" id="WP_115866163.1">
    <property type="nucleotide sequence ID" value="NZ_QREG01000001.1"/>
</dbReference>
<sequence>MISIFFKEINDFLNSLIAYVVIGVFLIGIGLLMWVFPDTNVLDYGYATLEPLFSLGPYVFMFLIPAITMKSFAEERRTGTIELLQTLPFRDAEIIVGKFLAGFFLVLFSVLPTLVYYYSLHYLGNPVGNLDTPGIIGSYIGLVLLGGVFTAIGILASVLTGNQIVSFILAAFLCFFFYAGFDALAAINIWADWSYVVSEIGIMAHYTSISRGLLDFVDVVYFIGLIAGILMLTQVILGWRK</sequence>
<accession>A0A3D9LK83</accession>
<evidence type="ECO:0000256" key="6">
    <source>
        <dbReference type="SAM" id="Phobius"/>
    </source>
</evidence>
<dbReference type="NCBIfam" id="TIGR03518">
    <property type="entry name" value="ABC_perm_GldF"/>
    <property type="match status" value="1"/>
</dbReference>
<evidence type="ECO:0000256" key="5">
    <source>
        <dbReference type="ARBA" id="ARBA00023136"/>
    </source>
</evidence>
<dbReference type="GO" id="GO:0140359">
    <property type="term" value="F:ABC-type transporter activity"/>
    <property type="evidence" value="ECO:0007669"/>
    <property type="project" value="InterPro"/>
</dbReference>
<evidence type="ECO:0000313" key="7">
    <source>
        <dbReference type="EMBL" id="REE05652.1"/>
    </source>
</evidence>
<dbReference type="GO" id="GO:0005886">
    <property type="term" value="C:plasma membrane"/>
    <property type="evidence" value="ECO:0007669"/>
    <property type="project" value="UniProtKB-SubCell"/>
</dbReference>
<protein>
    <submittedName>
        <fullName evidence="7">ABC-2 type transport system permease protein</fullName>
    </submittedName>
</protein>
<proteinExistence type="predicted"/>
<evidence type="ECO:0000256" key="4">
    <source>
        <dbReference type="ARBA" id="ARBA00022989"/>
    </source>
</evidence>
<feature type="transmembrane region" description="Helical" evidence="6">
    <location>
        <begin position="167"/>
        <end position="191"/>
    </location>
</feature>
<keyword evidence="4 6" id="KW-1133">Transmembrane helix</keyword>
<evidence type="ECO:0000256" key="1">
    <source>
        <dbReference type="ARBA" id="ARBA00004651"/>
    </source>
</evidence>
<dbReference type="PANTHER" id="PTHR30294">
    <property type="entry name" value="MEMBRANE COMPONENT OF ABC TRANSPORTER YHHJ-RELATED"/>
    <property type="match status" value="1"/>
</dbReference>
<feature type="transmembrane region" description="Helical" evidence="6">
    <location>
        <begin position="219"/>
        <end position="239"/>
    </location>
</feature>
<evidence type="ECO:0000313" key="8">
    <source>
        <dbReference type="Proteomes" id="UP000256779"/>
    </source>
</evidence>
<dbReference type="OrthoDB" id="9794512at2"/>
<dbReference type="InterPro" id="IPR019860">
    <property type="entry name" value="Motility-assoc_ABC_perm_GldF"/>
</dbReference>
<comment type="subcellular location">
    <subcellularLocation>
        <location evidence="1">Cell membrane</location>
        <topology evidence="1">Multi-pass membrane protein</topology>
    </subcellularLocation>
</comment>
<keyword evidence="5 6" id="KW-0472">Membrane</keyword>
<keyword evidence="3 6" id="KW-0812">Transmembrane</keyword>
<evidence type="ECO:0000256" key="2">
    <source>
        <dbReference type="ARBA" id="ARBA00022475"/>
    </source>
</evidence>
<keyword evidence="2" id="KW-1003">Cell membrane</keyword>
<dbReference type="Pfam" id="PF12679">
    <property type="entry name" value="ABC2_membrane_2"/>
    <property type="match status" value="1"/>
</dbReference>
<dbReference type="EMBL" id="QREG01000001">
    <property type="protein sequence ID" value="REE05652.1"/>
    <property type="molecule type" value="Genomic_DNA"/>
</dbReference>
<keyword evidence="8" id="KW-1185">Reference proteome</keyword>
<gene>
    <name evidence="7" type="ORF">C7460_101169</name>
</gene>
<organism evidence="7 8">
    <name type="scientific">Marinoscillum furvescens DSM 4134</name>
    <dbReference type="NCBI Taxonomy" id="1122208"/>
    <lineage>
        <taxon>Bacteria</taxon>
        <taxon>Pseudomonadati</taxon>
        <taxon>Bacteroidota</taxon>
        <taxon>Cytophagia</taxon>
        <taxon>Cytophagales</taxon>
        <taxon>Reichenbachiellaceae</taxon>
        <taxon>Marinoscillum</taxon>
    </lineage>
</organism>
<feature type="transmembrane region" description="Helical" evidence="6">
    <location>
        <begin position="12"/>
        <end position="35"/>
    </location>
</feature>
<feature type="transmembrane region" description="Helical" evidence="6">
    <location>
        <begin position="94"/>
        <end position="119"/>
    </location>
</feature>
<dbReference type="PANTHER" id="PTHR30294:SF29">
    <property type="entry name" value="MULTIDRUG ABC TRANSPORTER PERMEASE YBHS-RELATED"/>
    <property type="match status" value="1"/>
</dbReference>
<dbReference type="AlphaFoldDB" id="A0A3D9LK83"/>
<feature type="transmembrane region" description="Helical" evidence="6">
    <location>
        <begin position="139"/>
        <end position="160"/>
    </location>
</feature>
<dbReference type="InterPro" id="IPR051449">
    <property type="entry name" value="ABC-2_transporter_component"/>
</dbReference>